<dbReference type="EMBL" id="VOIH02000010">
    <property type="protein sequence ID" value="KAF3435539.1"/>
    <property type="molecule type" value="Genomic_DNA"/>
</dbReference>
<evidence type="ECO:0000313" key="2">
    <source>
        <dbReference type="EMBL" id="KAF3435539.1"/>
    </source>
</evidence>
<evidence type="ECO:0000259" key="1">
    <source>
        <dbReference type="PROSITE" id="PS51186"/>
    </source>
</evidence>
<dbReference type="Gene3D" id="3.40.630.30">
    <property type="match status" value="1"/>
</dbReference>
<dbReference type="SUPFAM" id="SSF55729">
    <property type="entry name" value="Acyl-CoA N-acyltransferases (Nat)"/>
    <property type="match status" value="1"/>
</dbReference>
<dbReference type="PANTHER" id="PTHR47370:SF10">
    <property type="entry name" value="N-ACETYLTRANSFERASE HLS1-RELATED"/>
    <property type="match status" value="1"/>
</dbReference>
<feature type="domain" description="N-acetyltransferase" evidence="1">
    <location>
        <begin position="13"/>
        <end position="201"/>
    </location>
</feature>
<dbReference type="InterPro" id="IPR052810">
    <property type="entry name" value="Plant_NAT"/>
</dbReference>
<reference evidence="2" key="1">
    <citation type="submission" date="2020-03" db="EMBL/GenBank/DDBJ databases">
        <title>A high-quality chromosome-level genome assembly of a woody plant with both climbing and erect habits, Rhamnella rubrinervis.</title>
        <authorList>
            <person name="Lu Z."/>
            <person name="Yang Y."/>
            <person name="Zhu X."/>
            <person name="Sun Y."/>
        </authorList>
    </citation>
    <scope>NUCLEOTIDE SEQUENCE</scope>
    <source>
        <strain evidence="2">BYM</strain>
        <tissue evidence="2">Leaf</tissue>
    </source>
</reference>
<proteinExistence type="predicted"/>
<dbReference type="PANTHER" id="PTHR47370">
    <property type="entry name" value="ACYL-COA N-ACYLTRANSFERASES (NAT) SUPERFAMILY PROTEIN"/>
    <property type="match status" value="1"/>
</dbReference>
<dbReference type="InterPro" id="IPR016181">
    <property type="entry name" value="Acyl_CoA_acyltransferase"/>
</dbReference>
<dbReference type="GO" id="GO:0016747">
    <property type="term" value="F:acyltransferase activity, transferring groups other than amino-acyl groups"/>
    <property type="evidence" value="ECO:0007669"/>
    <property type="project" value="InterPro"/>
</dbReference>
<gene>
    <name evidence="2" type="ORF">FNV43_RR22628</name>
</gene>
<sequence>MEGGDHHKSGIAVVVRELDPNKDIAAVEELERRCEAGGGKMSLFTDLLGDPICRIRHSPFFLMLVAEMGPEKEMVGIIRGCIKTVTSGTRNLTRSNNKGTSNREEDDDDHFAKLTLSTPICTKLASILGLRVSPSHRRKGIGLKLVSQMEDWFRRNGAEYSYMATELDNKPSLNLFTRKCHYTKFRTPSILVQPVFAHRVRTHSNRVTIIRLANSEAHNLYRRRFSTTEFFPHDIDRVINNNLNLGTYLGVPAESYSAESWPGLDEFLSDPPESWAVLSVWNCKEAFTLEIKGVSRARRLAAKTTRVVDKALPWLRIPSVPQVFKPFGLLFLYGLGGEGPRVEKIVRTLCGHAHNMAMELGCGVVVTEVASQEPLRFGIPHWKRLSCAADVWCIKRLVEDYGDGPLGDWTKSTTGLSVFVDPREF</sequence>
<dbReference type="CDD" id="cd04301">
    <property type="entry name" value="NAT_SF"/>
    <property type="match status" value="1"/>
</dbReference>
<dbReference type="AlphaFoldDB" id="A0A8K0DWJ4"/>
<dbReference type="Proteomes" id="UP000796880">
    <property type="component" value="Unassembled WGS sequence"/>
</dbReference>
<evidence type="ECO:0000313" key="3">
    <source>
        <dbReference type="Proteomes" id="UP000796880"/>
    </source>
</evidence>
<comment type="caution">
    <text evidence="2">The sequence shown here is derived from an EMBL/GenBank/DDBJ whole genome shotgun (WGS) entry which is preliminary data.</text>
</comment>
<keyword evidence="3" id="KW-1185">Reference proteome</keyword>
<dbReference type="InterPro" id="IPR000182">
    <property type="entry name" value="GNAT_dom"/>
</dbReference>
<protein>
    <recommendedName>
        <fullName evidence="1">N-acetyltransferase domain-containing protein</fullName>
    </recommendedName>
</protein>
<dbReference type="PROSITE" id="PS51186">
    <property type="entry name" value="GNAT"/>
    <property type="match status" value="1"/>
</dbReference>
<dbReference type="Pfam" id="PF00583">
    <property type="entry name" value="Acetyltransf_1"/>
    <property type="match status" value="1"/>
</dbReference>
<accession>A0A8K0DWJ4</accession>
<name>A0A8K0DWJ4_9ROSA</name>
<dbReference type="OrthoDB" id="41532at2759"/>
<organism evidence="2 3">
    <name type="scientific">Rhamnella rubrinervis</name>
    <dbReference type="NCBI Taxonomy" id="2594499"/>
    <lineage>
        <taxon>Eukaryota</taxon>
        <taxon>Viridiplantae</taxon>
        <taxon>Streptophyta</taxon>
        <taxon>Embryophyta</taxon>
        <taxon>Tracheophyta</taxon>
        <taxon>Spermatophyta</taxon>
        <taxon>Magnoliopsida</taxon>
        <taxon>eudicotyledons</taxon>
        <taxon>Gunneridae</taxon>
        <taxon>Pentapetalae</taxon>
        <taxon>rosids</taxon>
        <taxon>fabids</taxon>
        <taxon>Rosales</taxon>
        <taxon>Rhamnaceae</taxon>
        <taxon>rhamnoid group</taxon>
        <taxon>Rhamneae</taxon>
        <taxon>Rhamnella</taxon>
    </lineage>
</organism>